<comment type="caution">
    <text evidence="3">The sequence shown here is derived from an EMBL/GenBank/DDBJ whole genome shotgun (WGS) entry which is preliminary data.</text>
</comment>
<evidence type="ECO:0000313" key="4">
    <source>
        <dbReference type="Proteomes" id="UP000383932"/>
    </source>
</evidence>
<feature type="domain" description="BAH" evidence="2">
    <location>
        <begin position="199"/>
        <end position="343"/>
    </location>
</feature>
<proteinExistence type="predicted"/>
<dbReference type="Gene3D" id="2.30.30.490">
    <property type="match status" value="1"/>
</dbReference>
<evidence type="ECO:0000259" key="2">
    <source>
        <dbReference type="PROSITE" id="PS51038"/>
    </source>
</evidence>
<dbReference type="CDD" id="cd15489">
    <property type="entry name" value="PHD_SF"/>
    <property type="match status" value="1"/>
</dbReference>
<name>A0A5N5QR04_9AGAM</name>
<organism evidence="3 4">
    <name type="scientific">Ceratobasidium theobromae</name>
    <dbReference type="NCBI Taxonomy" id="1582974"/>
    <lineage>
        <taxon>Eukaryota</taxon>
        <taxon>Fungi</taxon>
        <taxon>Dikarya</taxon>
        <taxon>Basidiomycota</taxon>
        <taxon>Agaricomycotina</taxon>
        <taxon>Agaricomycetes</taxon>
        <taxon>Cantharellales</taxon>
        <taxon>Ceratobasidiaceae</taxon>
        <taxon>Ceratobasidium</taxon>
    </lineage>
</organism>
<sequence length="544" mass="60612">MDWTRPPCYISTRSWVDEFQHHQDKIQPPSAAGATKRRRISPKIRADLHPVTSADVPPPDPPHPLSPSFLQFVDTMPKVKTPKSKGSRWSRGTKSKTASRSKAGLPSLDELIHLPDEFELARGPILRVKFPKVDEDDEDDDEPLEVPHTMEELRKLYKPYAKMEGTSVCRTNKANLGSNMVHWVALLVVDDAGEVMFDGALQVRDFVQIRAGEVGGQSVEDSERWFAQITYIGARYPSNKQTGQGEEKEQPDVCLRVAWFYDHGMLDQRTLPAEDKRSCSNMTPNELIFSDHSDTVHLSSLLAAADITYYDESSTSQAPIGPDDLFYRRTICQDRIISLKNGCMLKCRSGYKPDRDIQHFCCRLSCKRWFHAACLEPTKTRPNDYRLEYHLPSEEQQLVDLVSLRAPRGKVSNKSKSKSAKSKFGSVGASSETEAETVTSPDTKSQSQSLVQCRLASARNLPAQVRALAMSSIVRGIDSGQGIVGGAYPILQARWLARKVIIDGGILTRQEEADLMDAATAANPDGGLKVIPRKYVCPGCENPI</sequence>
<dbReference type="AlphaFoldDB" id="A0A5N5QR04"/>
<dbReference type="EMBL" id="SSOP01000027">
    <property type="protein sequence ID" value="KAB5593991.1"/>
    <property type="molecule type" value="Genomic_DNA"/>
</dbReference>
<feature type="compositionally biased region" description="Polar residues" evidence="1">
    <location>
        <begin position="436"/>
        <end position="445"/>
    </location>
</feature>
<dbReference type="InterPro" id="IPR001025">
    <property type="entry name" value="BAH_dom"/>
</dbReference>
<evidence type="ECO:0000256" key="1">
    <source>
        <dbReference type="SAM" id="MobiDB-lite"/>
    </source>
</evidence>
<feature type="compositionally biased region" description="Low complexity" evidence="1">
    <location>
        <begin position="422"/>
        <end position="431"/>
    </location>
</feature>
<feature type="region of interest" description="Disordered" evidence="1">
    <location>
        <begin position="410"/>
        <end position="445"/>
    </location>
</feature>
<keyword evidence="4" id="KW-1185">Reference proteome</keyword>
<feature type="region of interest" description="Disordered" evidence="1">
    <location>
        <begin position="79"/>
        <end position="102"/>
    </location>
</feature>
<reference evidence="3 4" key="1">
    <citation type="journal article" date="2019" name="Fungal Biol. Biotechnol.">
        <title>Draft genome sequence of fastidious pathogen Ceratobasidium theobromae, which causes vascular-streak dieback in Theobroma cacao.</title>
        <authorList>
            <person name="Ali S.S."/>
            <person name="Asman A."/>
            <person name="Shao J."/>
            <person name="Firmansyah A.P."/>
            <person name="Susilo A.W."/>
            <person name="Rosmana A."/>
            <person name="McMahon P."/>
            <person name="Junaid M."/>
            <person name="Guest D."/>
            <person name="Kheng T.Y."/>
            <person name="Meinhardt L.W."/>
            <person name="Bailey B.A."/>
        </authorList>
    </citation>
    <scope>NUCLEOTIDE SEQUENCE [LARGE SCALE GENOMIC DNA]</scope>
    <source>
        <strain evidence="3 4">CT2</strain>
    </source>
</reference>
<feature type="compositionally biased region" description="Basic residues" evidence="1">
    <location>
        <begin position="410"/>
        <end position="421"/>
    </location>
</feature>
<evidence type="ECO:0000313" key="3">
    <source>
        <dbReference type="EMBL" id="KAB5593991.1"/>
    </source>
</evidence>
<dbReference type="InterPro" id="IPR043151">
    <property type="entry name" value="BAH_sf"/>
</dbReference>
<dbReference type="PROSITE" id="PS51038">
    <property type="entry name" value="BAH"/>
    <property type="match status" value="1"/>
</dbReference>
<feature type="compositionally biased region" description="Basic residues" evidence="1">
    <location>
        <begin position="80"/>
        <end position="99"/>
    </location>
</feature>
<dbReference type="OrthoDB" id="10259622at2759"/>
<dbReference type="Proteomes" id="UP000383932">
    <property type="component" value="Unassembled WGS sequence"/>
</dbReference>
<feature type="region of interest" description="Disordered" evidence="1">
    <location>
        <begin position="21"/>
        <end position="63"/>
    </location>
</feature>
<accession>A0A5N5QR04</accession>
<protein>
    <recommendedName>
        <fullName evidence="2">BAH domain-containing protein</fullName>
    </recommendedName>
</protein>
<dbReference type="GO" id="GO:0003682">
    <property type="term" value="F:chromatin binding"/>
    <property type="evidence" value="ECO:0007669"/>
    <property type="project" value="InterPro"/>
</dbReference>
<gene>
    <name evidence="3" type="ORF">CTheo_2592</name>
</gene>